<keyword evidence="4" id="KW-1185">Reference proteome</keyword>
<dbReference type="InterPro" id="IPR000160">
    <property type="entry name" value="GGDEF_dom"/>
</dbReference>
<dbReference type="OrthoDB" id="9812260at2"/>
<accession>A0A0Q3I8A8</accession>
<dbReference type="SUPFAM" id="SSF55073">
    <property type="entry name" value="Nucleotide cyclase"/>
    <property type="match status" value="1"/>
</dbReference>
<dbReference type="Proteomes" id="UP000051562">
    <property type="component" value="Unassembled WGS sequence"/>
</dbReference>
<name>A0A0Q3I8A8_9HYPH</name>
<dbReference type="Pfam" id="PF00990">
    <property type="entry name" value="GGDEF"/>
    <property type="match status" value="1"/>
</dbReference>
<reference evidence="2 4" key="1">
    <citation type="submission" date="2015-10" db="EMBL/GenBank/DDBJ databases">
        <title>Draft genome of Bosea thiooxidans.</title>
        <authorList>
            <person name="Wang X."/>
        </authorList>
    </citation>
    <scope>NUCLEOTIDE SEQUENCE [LARGE SCALE GENOMIC DNA]</scope>
    <source>
        <strain evidence="2 4">CGMCC 9174</strain>
    </source>
</reference>
<dbReference type="Gene3D" id="3.30.70.270">
    <property type="match status" value="1"/>
</dbReference>
<dbReference type="EMBL" id="FUYX01000001">
    <property type="protein sequence ID" value="SKB35519.1"/>
    <property type="molecule type" value="Genomic_DNA"/>
</dbReference>
<feature type="domain" description="GGDEF" evidence="1">
    <location>
        <begin position="167"/>
        <end position="301"/>
    </location>
</feature>
<dbReference type="PANTHER" id="PTHR44757">
    <property type="entry name" value="DIGUANYLATE CYCLASE DGCP"/>
    <property type="match status" value="1"/>
</dbReference>
<gene>
    <name evidence="2" type="ORF">ARD30_09820</name>
    <name evidence="3" type="ORF">SAMN05660750_00290</name>
</gene>
<dbReference type="SUPFAM" id="SSF55785">
    <property type="entry name" value="PYP-like sensor domain (PAS domain)"/>
    <property type="match status" value="1"/>
</dbReference>
<dbReference type="RefSeq" id="WP_055727416.1">
    <property type="nucleotide sequence ID" value="NZ_FUYX01000001.1"/>
</dbReference>
<evidence type="ECO:0000313" key="4">
    <source>
        <dbReference type="Proteomes" id="UP000051562"/>
    </source>
</evidence>
<protein>
    <submittedName>
        <fullName evidence="3">GGDEF domain-containing protein, diguanylate cyclase (C-di-GMP synthetase) or its enzymatically inactive variants</fullName>
    </submittedName>
</protein>
<dbReference type="InterPro" id="IPR035965">
    <property type="entry name" value="PAS-like_dom_sf"/>
</dbReference>
<evidence type="ECO:0000313" key="2">
    <source>
        <dbReference type="EMBL" id="KQK31271.1"/>
    </source>
</evidence>
<dbReference type="InterPro" id="IPR029787">
    <property type="entry name" value="Nucleotide_cyclase"/>
</dbReference>
<dbReference type="AlphaFoldDB" id="A0A0Q3I8A8"/>
<dbReference type="InterPro" id="IPR043128">
    <property type="entry name" value="Rev_trsase/Diguanyl_cyclase"/>
</dbReference>
<dbReference type="EMBL" id="LMAR01000025">
    <property type="protein sequence ID" value="KQK31271.1"/>
    <property type="molecule type" value="Genomic_DNA"/>
</dbReference>
<dbReference type="Proteomes" id="UP000190130">
    <property type="component" value="Unassembled WGS sequence"/>
</dbReference>
<dbReference type="STRING" id="53254.SAMN05660750_00290"/>
<proteinExistence type="predicted"/>
<sequence length="319" mass="34592">MTSHGFIAAPQPLHERAAAPASLGAWECNLANETLSWTDGVYDLFGLKRGSGIYRSSILDLYEERSRREMNQLRSKAIGTGQGFALDCRIIAATGEKRWMRLIVGVGHQHGRPIRIFGSKQDVTAEKGLWTELASLARAEPVTGAFAHRCFLEPLRALRYERNREVERCAFAIFQVDGFGSLVERFGKAACEELLRCVGGRLQRLFPDALAVERVGNGAFGLLLRMPGDRLYLGTVLDGTRRLLCRPVSHGAVVLDFTLSIGGALLQPGGHREQDGIFAEAEAALQLAGMAGGNCMRVFDGPVSTIRAAAAHGFAPQGG</sequence>
<dbReference type="PROSITE" id="PS50887">
    <property type="entry name" value="GGDEF"/>
    <property type="match status" value="1"/>
</dbReference>
<dbReference type="Gene3D" id="3.30.450.20">
    <property type="entry name" value="PAS domain"/>
    <property type="match status" value="1"/>
</dbReference>
<organism evidence="2 4">
    <name type="scientific">Bosea thiooxidans</name>
    <dbReference type="NCBI Taxonomy" id="53254"/>
    <lineage>
        <taxon>Bacteria</taxon>
        <taxon>Pseudomonadati</taxon>
        <taxon>Pseudomonadota</taxon>
        <taxon>Alphaproteobacteria</taxon>
        <taxon>Hyphomicrobiales</taxon>
        <taxon>Boseaceae</taxon>
        <taxon>Bosea</taxon>
    </lineage>
</organism>
<evidence type="ECO:0000313" key="3">
    <source>
        <dbReference type="EMBL" id="SKB35519.1"/>
    </source>
</evidence>
<dbReference type="SMART" id="SM00267">
    <property type="entry name" value="GGDEF"/>
    <property type="match status" value="1"/>
</dbReference>
<reference evidence="3 5" key="2">
    <citation type="submission" date="2017-02" db="EMBL/GenBank/DDBJ databases">
        <authorList>
            <person name="Peterson S.W."/>
        </authorList>
    </citation>
    <scope>NUCLEOTIDE SEQUENCE [LARGE SCALE GENOMIC DNA]</scope>
    <source>
        <strain evidence="3 5">DSM 9653</strain>
    </source>
</reference>
<dbReference type="PANTHER" id="PTHR44757:SF2">
    <property type="entry name" value="BIOFILM ARCHITECTURE MAINTENANCE PROTEIN MBAA"/>
    <property type="match status" value="1"/>
</dbReference>
<evidence type="ECO:0000259" key="1">
    <source>
        <dbReference type="PROSITE" id="PS50887"/>
    </source>
</evidence>
<evidence type="ECO:0000313" key="5">
    <source>
        <dbReference type="Proteomes" id="UP000190130"/>
    </source>
</evidence>
<dbReference type="InterPro" id="IPR052155">
    <property type="entry name" value="Biofilm_reg_signaling"/>
</dbReference>